<organism evidence="2 3">
    <name type="scientific">Marilutibacter spongiae</name>
    <dbReference type="NCBI Taxonomy" id="2025720"/>
    <lineage>
        <taxon>Bacteria</taxon>
        <taxon>Pseudomonadati</taxon>
        <taxon>Pseudomonadota</taxon>
        <taxon>Gammaproteobacteria</taxon>
        <taxon>Lysobacterales</taxon>
        <taxon>Lysobacteraceae</taxon>
        <taxon>Marilutibacter</taxon>
    </lineage>
</organism>
<evidence type="ECO:0000313" key="3">
    <source>
        <dbReference type="Proteomes" id="UP000523196"/>
    </source>
</evidence>
<keyword evidence="3" id="KW-1185">Reference proteome</keyword>
<name>A0A7W3TKQ4_9GAMM</name>
<dbReference type="Proteomes" id="UP000523196">
    <property type="component" value="Unassembled WGS sequence"/>
</dbReference>
<feature type="region of interest" description="Disordered" evidence="1">
    <location>
        <begin position="37"/>
        <end position="62"/>
    </location>
</feature>
<proteinExistence type="predicted"/>
<protein>
    <recommendedName>
        <fullName evidence="4">DUF4279 domain-containing protein</fullName>
    </recommendedName>
</protein>
<comment type="caution">
    <text evidence="2">The sequence shown here is derived from an EMBL/GenBank/DDBJ whole genome shotgun (WGS) entry which is preliminary data.</text>
</comment>
<evidence type="ECO:0000313" key="2">
    <source>
        <dbReference type="EMBL" id="MBB1059991.1"/>
    </source>
</evidence>
<gene>
    <name evidence="2" type="ORF">H4F98_05325</name>
</gene>
<dbReference type="AlphaFoldDB" id="A0A7W3TKQ4"/>
<dbReference type="RefSeq" id="WP_182685596.1">
    <property type="nucleotide sequence ID" value="NZ_JACHTF010000004.1"/>
</dbReference>
<reference evidence="2 3" key="1">
    <citation type="submission" date="2020-08" db="EMBL/GenBank/DDBJ databases">
        <authorList>
            <person name="Xu S."/>
            <person name="Li A."/>
        </authorList>
    </citation>
    <scope>NUCLEOTIDE SEQUENCE [LARGE SCALE GENOMIC DNA]</scope>
    <source>
        <strain evidence="2 3">119BY6-57</strain>
    </source>
</reference>
<evidence type="ECO:0008006" key="4">
    <source>
        <dbReference type="Google" id="ProtNLM"/>
    </source>
</evidence>
<dbReference type="EMBL" id="JACHTF010000004">
    <property type="protein sequence ID" value="MBB1059991.1"/>
    <property type="molecule type" value="Genomic_DNA"/>
</dbReference>
<sequence length="156" mass="16728">MNPYRYRVALRATHPHADLAPLFEAIGLRPSRRWTAGDARRAADGTALPGRHGDSYATAPLTDDGSAAGAARAWADESFEAFMRRQLDRLAPHQPALQALAGEGGRCELAVGLSAGESFGFELSTWLCEAAARLRLSLAFDIHPDAGPKAGRHELP</sequence>
<evidence type="ECO:0000256" key="1">
    <source>
        <dbReference type="SAM" id="MobiDB-lite"/>
    </source>
</evidence>
<accession>A0A7W3TKQ4</accession>